<dbReference type="EMBL" id="CAADRA010000077">
    <property type="protein sequence ID" value="VFT78328.1"/>
    <property type="molecule type" value="Genomic_DNA"/>
</dbReference>
<evidence type="ECO:0000256" key="1">
    <source>
        <dbReference type="ARBA" id="ARBA00022837"/>
    </source>
</evidence>
<evidence type="ECO:0000313" key="5">
    <source>
        <dbReference type="EMBL" id="VFT78328.1"/>
    </source>
</evidence>
<keyword evidence="6" id="KW-1185">Reference proteome</keyword>
<feature type="domain" description="EF-hand" evidence="3">
    <location>
        <begin position="619"/>
        <end position="654"/>
    </location>
</feature>
<dbReference type="InterPro" id="IPR001611">
    <property type="entry name" value="Leu-rich_rpt"/>
</dbReference>
<evidence type="ECO:0000256" key="2">
    <source>
        <dbReference type="SAM" id="MobiDB-lite"/>
    </source>
</evidence>
<dbReference type="SUPFAM" id="SSF52047">
    <property type="entry name" value="RNI-like"/>
    <property type="match status" value="1"/>
</dbReference>
<dbReference type="Pfam" id="PF13499">
    <property type="entry name" value="EF-hand_7"/>
    <property type="match status" value="1"/>
</dbReference>
<feature type="region of interest" description="Disordered" evidence="2">
    <location>
        <begin position="107"/>
        <end position="131"/>
    </location>
</feature>
<gene>
    <name evidence="5" type="primary">Aste57867_1107</name>
    <name evidence="4" type="ORF">As57867_001106</name>
    <name evidence="5" type="ORF">ASTE57867_1107</name>
</gene>
<dbReference type="CDD" id="cd00051">
    <property type="entry name" value="EFh"/>
    <property type="match status" value="1"/>
</dbReference>
<dbReference type="InterPro" id="IPR018247">
    <property type="entry name" value="EF_Hand_1_Ca_BS"/>
</dbReference>
<dbReference type="GO" id="GO:0005509">
    <property type="term" value="F:calcium ion binding"/>
    <property type="evidence" value="ECO:0007669"/>
    <property type="project" value="InterPro"/>
</dbReference>
<dbReference type="PANTHER" id="PTHR24114:SF2">
    <property type="entry name" value="F-BOX DOMAIN-CONTAINING PROTEIN-RELATED"/>
    <property type="match status" value="1"/>
</dbReference>
<dbReference type="SMART" id="SM00368">
    <property type="entry name" value="LRR_RI"/>
    <property type="match status" value="7"/>
</dbReference>
<dbReference type="Gene3D" id="1.10.238.10">
    <property type="entry name" value="EF-hand"/>
    <property type="match status" value="1"/>
</dbReference>
<dbReference type="PROSITE" id="PS00018">
    <property type="entry name" value="EF_HAND_1"/>
    <property type="match status" value="1"/>
</dbReference>
<dbReference type="OrthoDB" id="186812at2759"/>
<dbReference type="InterPro" id="IPR032675">
    <property type="entry name" value="LRR_dom_sf"/>
</dbReference>
<proteinExistence type="predicted"/>
<dbReference type="PROSITE" id="PS50222">
    <property type="entry name" value="EF_HAND_2"/>
    <property type="match status" value="2"/>
</dbReference>
<evidence type="ECO:0000259" key="3">
    <source>
        <dbReference type="PROSITE" id="PS50222"/>
    </source>
</evidence>
<dbReference type="InterPro" id="IPR002048">
    <property type="entry name" value="EF_hand_dom"/>
</dbReference>
<reference evidence="5 6" key="1">
    <citation type="submission" date="2019-03" db="EMBL/GenBank/DDBJ databases">
        <authorList>
            <person name="Gaulin E."/>
            <person name="Dumas B."/>
        </authorList>
    </citation>
    <scope>NUCLEOTIDE SEQUENCE [LARGE SCALE GENOMIC DNA]</scope>
    <source>
        <strain evidence="5">CBS 568.67</strain>
    </source>
</reference>
<sequence>MLSVVQVQRDVHMELVPPLAKRRTCKACDAFSPSCTACMKRRRRLQKKSAERRVSMWESASLNQSWEIPEPVKTRLPQLAKAVASGGPRPPAANVFLQWSGLTLPPPPISSAVNKHTHDKKSAATSQDKHTLTDSQRNAYFGSTGVASTKVIYAKLASQRYLQPDGTAALVGKFKSLLASQSEPSPDSIGVLNSNEAFTARHKFLSLCLDHELPPCLRLIIRNKVSPEINVSHMSMVFCQCLLELPMVMSLNIRNNRLTDPGITAVVNVIRRKPDLCSLDLSENDVDGTGSKSLAAYMSTPTCGLSTLILSHCDIDDDEMLAFAQALCTNKTCHVLDLSRNRIGTNEALNVVQPDLTTGGEALAEMLTVNGHLTVLNLSWNFLRLNSAVQLGKALAQNNSLKELNLSYNAFGNDGAQAIGSALQQNMCLENLDLSNNNIPSKAAFVIAQSLYANDTLTRLTMDGNPLGRIGGSTLLHVVSNSNERNLNISLVGCNFEIEDHNAFDPANATGSYDLDMNLPYERAIALELLRFANVQKGCKFVSFVHSLDKTVRVIPVEKREVTKARAKLIARSAHHSVLRSRLAIDKLEKLFKELDTKNMGSLDAEMLEKGMHLQGLNLRPHEAKQLVARYDIDGTGAIEIAEFVDLMTQYYFDDKPVVEWVDTSSNAPLEIPVDGRLKIEFLDLHIPPDADETVSNGGVKLLIDNIKNDPNQIKLIDLAKGLAGLHLRQDEAQLLLDTTTTGMDMVDALAMILPQVVDANHARPLIELNTNSTQRLRLQAILREMYGPIVGLASGHYTLDLADDRDRAAFKKARSLVMYARRQKNLKDTSQHENHMCFRNEQYNQKSIVITPAFYDALPKYGSLDFDYVQLGRPVPGILPVSDNRFKALMSKLYLDELSAAEPHAARRAVSPSSRQLNVAVYDGLVELQKRHHRVADLNSGDLGSTIKFTPPKENGNPSEPVTYSGRRLLLELQALFCTRWMTTRQARFILDKWPVSFESTRTDAALILFDRILDLYNFTQIFASLTDAEVAQVIYRLGWLNLWSPLIPEMYYELDLTIYEQREVAKVLVQLAMDEPGENWQGATFGWERDACMPGWVLNMSWLAPGNFPQKGYLRVEYYSGADRGCCPVWSTRRASAMNVLAELPQQFDAFLAHHELARRKSCKGSISQPSLPDNADAMIVAAELRALSPPSSMSTSSPLE</sequence>
<dbReference type="PANTHER" id="PTHR24114">
    <property type="entry name" value="LEUCINE RICH REPEAT FAMILY PROTEIN"/>
    <property type="match status" value="1"/>
</dbReference>
<evidence type="ECO:0000313" key="4">
    <source>
        <dbReference type="EMBL" id="KAF0719347.1"/>
    </source>
</evidence>
<keyword evidence="1" id="KW-0106">Calcium</keyword>
<name>A0A485K4U1_9STRA</name>
<evidence type="ECO:0000313" key="6">
    <source>
        <dbReference type="Proteomes" id="UP000332933"/>
    </source>
</evidence>
<protein>
    <submittedName>
        <fullName evidence="5">Aste57867_1107 protein</fullName>
    </submittedName>
</protein>
<dbReference type="SUPFAM" id="SSF47473">
    <property type="entry name" value="EF-hand"/>
    <property type="match status" value="1"/>
</dbReference>
<dbReference type="Gene3D" id="3.80.10.10">
    <property type="entry name" value="Ribonuclease Inhibitor"/>
    <property type="match status" value="1"/>
</dbReference>
<dbReference type="Pfam" id="PF13516">
    <property type="entry name" value="LRR_6"/>
    <property type="match status" value="3"/>
</dbReference>
<dbReference type="EMBL" id="VJMH01000077">
    <property type="protein sequence ID" value="KAF0719347.1"/>
    <property type="molecule type" value="Genomic_DNA"/>
</dbReference>
<organism evidence="5 6">
    <name type="scientific">Aphanomyces stellatus</name>
    <dbReference type="NCBI Taxonomy" id="120398"/>
    <lineage>
        <taxon>Eukaryota</taxon>
        <taxon>Sar</taxon>
        <taxon>Stramenopiles</taxon>
        <taxon>Oomycota</taxon>
        <taxon>Saprolegniomycetes</taxon>
        <taxon>Saprolegniales</taxon>
        <taxon>Verrucalvaceae</taxon>
        <taxon>Aphanomyces</taxon>
    </lineage>
</organism>
<dbReference type="InterPro" id="IPR052394">
    <property type="entry name" value="LRR-containing"/>
</dbReference>
<reference evidence="4" key="2">
    <citation type="submission" date="2019-06" db="EMBL/GenBank/DDBJ databases">
        <title>Genomics analysis of Aphanomyces spp. identifies a new class of oomycete effector associated with host adaptation.</title>
        <authorList>
            <person name="Gaulin E."/>
        </authorList>
    </citation>
    <scope>NUCLEOTIDE SEQUENCE</scope>
    <source>
        <strain evidence="4">CBS 578.67</strain>
    </source>
</reference>
<dbReference type="InterPro" id="IPR011992">
    <property type="entry name" value="EF-hand-dom_pair"/>
</dbReference>
<feature type="domain" description="EF-hand" evidence="3">
    <location>
        <begin position="583"/>
        <end position="618"/>
    </location>
</feature>
<dbReference type="Proteomes" id="UP000332933">
    <property type="component" value="Unassembled WGS sequence"/>
</dbReference>
<dbReference type="AlphaFoldDB" id="A0A485K4U1"/>
<accession>A0A485K4U1</accession>